<feature type="compositionally biased region" description="Acidic residues" evidence="1">
    <location>
        <begin position="698"/>
        <end position="718"/>
    </location>
</feature>
<reference evidence="2" key="1">
    <citation type="submission" date="2021-04" db="EMBL/GenBank/DDBJ databases">
        <authorList>
            <person name="Chebbi M.A.C M."/>
        </authorList>
    </citation>
    <scope>NUCLEOTIDE SEQUENCE</scope>
</reference>
<protein>
    <submittedName>
        <fullName evidence="2">Uncharacterized protein</fullName>
    </submittedName>
</protein>
<feature type="region of interest" description="Disordered" evidence="1">
    <location>
        <begin position="155"/>
        <end position="174"/>
    </location>
</feature>
<proteinExistence type="predicted"/>
<feature type="compositionally biased region" description="Basic and acidic residues" evidence="1">
    <location>
        <begin position="667"/>
        <end position="677"/>
    </location>
</feature>
<evidence type="ECO:0000313" key="3">
    <source>
        <dbReference type="Proteomes" id="UP000786811"/>
    </source>
</evidence>
<keyword evidence="3" id="KW-1185">Reference proteome</keyword>
<organism evidence="2 3">
    <name type="scientific">Cotesia congregata</name>
    <name type="common">Parasitoid wasp</name>
    <name type="synonym">Apanteles congregatus</name>
    <dbReference type="NCBI Taxonomy" id="51543"/>
    <lineage>
        <taxon>Eukaryota</taxon>
        <taxon>Metazoa</taxon>
        <taxon>Ecdysozoa</taxon>
        <taxon>Arthropoda</taxon>
        <taxon>Hexapoda</taxon>
        <taxon>Insecta</taxon>
        <taxon>Pterygota</taxon>
        <taxon>Neoptera</taxon>
        <taxon>Endopterygota</taxon>
        <taxon>Hymenoptera</taxon>
        <taxon>Apocrita</taxon>
        <taxon>Ichneumonoidea</taxon>
        <taxon>Braconidae</taxon>
        <taxon>Microgastrinae</taxon>
        <taxon>Cotesia</taxon>
    </lineage>
</organism>
<gene>
    <name evidence="2" type="ORF">HICCMSTLAB_LOCUS5717</name>
</gene>
<sequence length="870" mass="98484">MYVLVLYQDEIWHVCPLKNVSTVRKKCMVKYSDNKKYAARVMAICHDKMILTGIMKNIHGTTNHMQGVWELENIPSKSFSQVSKDFSKDVKEHVLFIDENLFKKSLSDNLIQCFNFDQDINIYKFVLKQPRFKRIKRVNEENTSQESMLKSMAKNLSDDEISPTSADKCSPSKIIRNDDDKIQESMSKSMAKDFPDDEIPPISANECSPPKVTVNDENTSQESMLKSMAKNLSDDEISPTSADKCSPSKIIINDDDTIQESMSKSMTKDAPDDEIPLISADEYSPSKVKSLDAPSDFSKFSPSNLHTEQKNRCIEEPKMLAKTNIIQSNIVEDESLSVTIDKSLQLNPPILEAASNFLILQAIGNPTFNSTLKEGCNPVVICSSDAEQKENSIRYLNIPEKLCIVDPSIDHGTNLLSAISGPRPSEFLISHDSPELQATGQLILINNVQEGLSLLNLSHSDVQQKCQGQLESKFSIDQSSTEEKIFVNLSEISHKQTIESSGYDKTYTVHESDNPKNCNELHQIFNGTLQNTIQGSFIELTEEPINHSLLDLNLEISQLSQVLKLNNGISKFSLINNEVNLPKYHTLEQGIANSHGINGQTIARITEKTTISENIEPEKDNSKEKIKPKIVSEEKVCIKLPKKRKYDDTNSGLQNLETKMKRRKQKKEIEREAKENEEKEPEEEDKAARGVESYFGESGDDEDEYKPDSNEESSESEYDENHEFQDDDELDADLRTEQTFSDSLNDTITVDQNSKALRLLGRLLVAIKSLNSHITSFTHIFQPRHYDFLIEAVKKVASRINQSSLKFDNSAPKTWTDEAKSTVLSAFKRHLENGNVPSGKEMQELINTHDCFKGRSVPQMRSWLHTYKKK</sequence>
<feature type="region of interest" description="Disordered" evidence="1">
    <location>
        <begin position="192"/>
        <end position="218"/>
    </location>
</feature>
<dbReference type="AlphaFoldDB" id="A0A8J2MRL2"/>
<dbReference type="EMBL" id="CAJNRD030001119">
    <property type="protein sequence ID" value="CAG5090681.1"/>
    <property type="molecule type" value="Genomic_DNA"/>
</dbReference>
<evidence type="ECO:0000256" key="1">
    <source>
        <dbReference type="SAM" id="MobiDB-lite"/>
    </source>
</evidence>
<comment type="caution">
    <text evidence="2">The sequence shown here is derived from an EMBL/GenBank/DDBJ whole genome shotgun (WGS) entry which is preliminary data.</text>
</comment>
<name>A0A8J2MRL2_COTCN</name>
<dbReference type="Proteomes" id="UP000786811">
    <property type="component" value="Unassembled WGS sequence"/>
</dbReference>
<evidence type="ECO:0000313" key="2">
    <source>
        <dbReference type="EMBL" id="CAG5090681.1"/>
    </source>
</evidence>
<feature type="region of interest" description="Disordered" evidence="1">
    <location>
        <begin position="647"/>
        <end position="727"/>
    </location>
</feature>
<accession>A0A8J2MRL2</accession>